<evidence type="ECO:0000259" key="8">
    <source>
        <dbReference type="PROSITE" id="PS50054"/>
    </source>
</evidence>
<evidence type="ECO:0000256" key="1">
    <source>
        <dbReference type="ARBA" id="ARBA00007315"/>
    </source>
</evidence>
<feature type="compositionally biased region" description="Basic and acidic residues" evidence="7">
    <location>
        <begin position="231"/>
        <end position="280"/>
    </location>
</feature>
<dbReference type="GO" id="GO:0004725">
    <property type="term" value="F:protein tyrosine phosphatase activity"/>
    <property type="evidence" value="ECO:0007669"/>
    <property type="project" value="UniProtKB-EC"/>
</dbReference>
<dbReference type="CDD" id="cd17657">
    <property type="entry name" value="CDC14_N"/>
    <property type="match status" value="1"/>
</dbReference>
<feature type="compositionally biased region" description="Low complexity" evidence="7">
    <location>
        <begin position="194"/>
        <end position="204"/>
    </location>
</feature>
<dbReference type="PROSITE" id="PS50054">
    <property type="entry name" value="TYR_PHOSPHATASE_DUAL"/>
    <property type="match status" value="1"/>
</dbReference>
<dbReference type="EC" id="3.1.3.48" evidence="2"/>
<dbReference type="InterPro" id="IPR000340">
    <property type="entry name" value="Dual-sp_phosphatase_cat-dom"/>
</dbReference>
<feature type="compositionally biased region" description="Basic residues" evidence="7">
    <location>
        <begin position="220"/>
        <end position="230"/>
    </location>
</feature>
<dbReference type="Gene3D" id="3.90.190.10">
    <property type="entry name" value="Protein tyrosine phosphatase superfamily"/>
    <property type="match status" value="2"/>
</dbReference>
<feature type="compositionally biased region" description="Acidic residues" evidence="7">
    <location>
        <begin position="289"/>
        <end position="301"/>
    </location>
</feature>
<organism evidence="10 11">
    <name type="scientific">Anaeramoeba flamelloides</name>
    <dbReference type="NCBI Taxonomy" id="1746091"/>
    <lineage>
        <taxon>Eukaryota</taxon>
        <taxon>Metamonada</taxon>
        <taxon>Anaeramoebidae</taxon>
        <taxon>Anaeramoeba</taxon>
    </lineage>
</organism>
<dbReference type="Pfam" id="PF00782">
    <property type="entry name" value="DSPc"/>
    <property type="match status" value="1"/>
</dbReference>
<keyword evidence="4" id="KW-0378">Hydrolase</keyword>
<dbReference type="InterPro" id="IPR029021">
    <property type="entry name" value="Prot-tyrosine_phosphatase-like"/>
</dbReference>
<dbReference type="InterPro" id="IPR029260">
    <property type="entry name" value="DSPn"/>
</dbReference>
<evidence type="ECO:0000256" key="4">
    <source>
        <dbReference type="ARBA" id="ARBA00022801"/>
    </source>
</evidence>
<keyword evidence="3 10" id="KW-0132">Cell division</keyword>
<comment type="caution">
    <text evidence="10">The sequence shown here is derived from an EMBL/GenBank/DDBJ whole genome shotgun (WGS) entry which is preliminary data.</text>
</comment>
<evidence type="ECO:0000256" key="7">
    <source>
        <dbReference type="SAM" id="MobiDB-lite"/>
    </source>
</evidence>
<dbReference type="InterPro" id="IPR050561">
    <property type="entry name" value="PTP"/>
</dbReference>
<proteinExistence type="inferred from homology"/>
<keyword evidence="6" id="KW-0131">Cell cycle</keyword>
<dbReference type="Proteomes" id="UP001146793">
    <property type="component" value="Unassembled WGS sequence"/>
</dbReference>
<feature type="domain" description="Tyrosine specific protein phosphatases" evidence="9">
    <location>
        <begin position="374"/>
        <end position="443"/>
    </location>
</feature>
<dbReference type="AlphaFoldDB" id="A0AAV7YKI2"/>
<evidence type="ECO:0000256" key="2">
    <source>
        <dbReference type="ARBA" id="ARBA00013064"/>
    </source>
</evidence>
<feature type="compositionally biased region" description="Basic residues" evidence="7">
    <location>
        <begin position="466"/>
        <end position="480"/>
    </location>
</feature>
<evidence type="ECO:0000313" key="10">
    <source>
        <dbReference type="EMBL" id="KAJ3429015.1"/>
    </source>
</evidence>
<evidence type="ECO:0000313" key="11">
    <source>
        <dbReference type="Proteomes" id="UP001146793"/>
    </source>
</evidence>
<dbReference type="InterPro" id="IPR020422">
    <property type="entry name" value="TYR_PHOSPHATASE_DUAL_dom"/>
</dbReference>
<name>A0AAV7YKI2_9EUKA</name>
<dbReference type="InterPro" id="IPR000387">
    <property type="entry name" value="Tyr_Pase_dom"/>
</dbReference>
<dbReference type="PROSITE" id="PS00383">
    <property type="entry name" value="TYR_PHOSPHATASE_1"/>
    <property type="match status" value="1"/>
</dbReference>
<evidence type="ECO:0000256" key="3">
    <source>
        <dbReference type="ARBA" id="ARBA00022618"/>
    </source>
</evidence>
<dbReference type="GO" id="GO:0051301">
    <property type="term" value="P:cell division"/>
    <property type="evidence" value="ECO:0007669"/>
    <property type="project" value="UniProtKB-KW"/>
</dbReference>
<protein>
    <recommendedName>
        <fullName evidence="2">protein-tyrosine-phosphatase</fullName>
        <ecNumber evidence="2">3.1.3.48</ecNumber>
    </recommendedName>
</protein>
<evidence type="ECO:0000256" key="5">
    <source>
        <dbReference type="ARBA" id="ARBA00022912"/>
    </source>
</evidence>
<feature type="domain" description="Tyrosine-protein phosphatase" evidence="8">
    <location>
        <begin position="307"/>
        <end position="456"/>
    </location>
</feature>
<dbReference type="EMBL" id="JANTQA010000057">
    <property type="protein sequence ID" value="KAJ3429015.1"/>
    <property type="molecule type" value="Genomic_DNA"/>
</dbReference>
<feature type="compositionally biased region" description="Basic and acidic residues" evidence="7">
    <location>
        <begin position="481"/>
        <end position="495"/>
    </location>
</feature>
<dbReference type="Pfam" id="PF14671">
    <property type="entry name" value="DSPn"/>
    <property type="match status" value="1"/>
</dbReference>
<evidence type="ECO:0000259" key="9">
    <source>
        <dbReference type="PROSITE" id="PS50056"/>
    </source>
</evidence>
<accession>A0AAV7YKI2</accession>
<keyword evidence="5" id="KW-0904">Protein phosphatase</keyword>
<comment type="similarity">
    <text evidence="1">Belongs to the protein-tyrosine phosphatase family. Non-receptor class CDC14 subfamily.</text>
</comment>
<dbReference type="SUPFAM" id="SSF52799">
    <property type="entry name" value="(Phosphotyrosine protein) phosphatases II"/>
    <property type="match status" value="2"/>
</dbReference>
<dbReference type="FunFam" id="3.90.190.10:FF:000006">
    <property type="entry name" value="Dual specificity protein phosphatase CDC14B"/>
    <property type="match status" value="1"/>
</dbReference>
<dbReference type="InterPro" id="IPR016130">
    <property type="entry name" value="Tyr_Pase_AS"/>
</dbReference>
<feature type="region of interest" description="Disordered" evidence="7">
    <location>
        <begin position="454"/>
        <end position="495"/>
    </location>
</feature>
<feature type="region of interest" description="Disordered" evidence="7">
    <location>
        <begin position="193"/>
        <end position="310"/>
    </location>
</feature>
<reference evidence="10" key="1">
    <citation type="submission" date="2022-08" db="EMBL/GenBank/DDBJ databases">
        <title>Novel sulphate-reducing endosymbionts in the free-living metamonad Anaeramoeba.</title>
        <authorList>
            <person name="Jerlstrom-Hultqvist J."/>
            <person name="Cepicka I."/>
            <person name="Gallot-Lavallee L."/>
            <person name="Salas-Leiva D."/>
            <person name="Curtis B.A."/>
            <person name="Zahonova K."/>
            <person name="Pipaliya S."/>
            <person name="Dacks J."/>
            <person name="Roger A.J."/>
        </authorList>
    </citation>
    <scope>NUCLEOTIDE SEQUENCE</scope>
    <source>
        <strain evidence="10">Busselton2</strain>
    </source>
</reference>
<dbReference type="PANTHER" id="PTHR23339">
    <property type="entry name" value="TYROSINE SPECIFIC PROTEIN PHOSPHATASE AND DUAL SPECIFICITY PROTEIN PHOSPHATASE"/>
    <property type="match status" value="1"/>
</dbReference>
<sequence>MNNQKEIAELIKKKLFFYCSPGTQTKFSKGEIHFTVDKTFIYEPFFGDFGPFKLSLLVKFYRLLRDKIDKAKHNKKKYFFYSNSNKKTRSNSAVLVCSFLMVYCSMSAKEAYSKISHFKTFFPFRDASPLVSSYDLTVLDVLEGLEKGIQNNWVNFETFDIQWYEKHEQVVNGDLNWIIPDKILAFCSPTPDLKNGSDSDSDSGSGSGSGSESESESKKTKEKKSKKKNKVNNENEKKNKRKSDNESDSRSEKEKENENENEKEKESDNEDEKKKKKEEIWSWFRSETDTDSDSDSDETGSESDSAKDNVEDLDDFGYGWSVSKYAEYFDNYNVTCVIRLNQPIYNKKPFLKKGMSHYDLHFTDGSVPTEKLLDKFLKIAENQKEADKKRKRVMAIHCKAGLGRTGVMIGSHLIKNYNFTAKQAIAWMRLCRPGSVIGSQQHYLTKIEKKYNKKTKETQDQNRLLLKPKKSPQPRKVKRNQNKEQIPKIKEKKNL</sequence>
<dbReference type="PROSITE" id="PS50056">
    <property type="entry name" value="TYR_PHOSPHATASE_2"/>
    <property type="match status" value="1"/>
</dbReference>
<evidence type="ECO:0000256" key="6">
    <source>
        <dbReference type="ARBA" id="ARBA00023306"/>
    </source>
</evidence>
<gene>
    <name evidence="10" type="ORF">M0812_24354</name>
</gene>